<protein>
    <submittedName>
        <fullName evidence="5">LIRB5 protein</fullName>
    </submittedName>
</protein>
<evidence type="ECO:0000259" key="4">
    <source>
        <dbReference type="PROSITE" id="PS50835"/>
    </source>
</evidence>
<accession>A0A7K4K1F2</accession>
<dbReference type="Gene3D" id="2.60.40.10">
    <property type="entry name" value="Immunoglobulins"/>
    <property type="match status" value="2"/>
</dbReference>
<sequence>GDSSVIIYLQPPGVTPLGGSAVIHCEYQRHGGTFVLYRSGKKLRTLKPHGRRAEFLISNVTRSFAGPYTCHYMHGDNRTILARSDTLEVLVEELQGPSPVLSILPEHEVTAGSDVLLRCTFWNDSATCFLYLEGPAGTHYQFPSTEATLHLSQVEPGNGGRYTCQCFIKQTPPTWSIPSEFLELVVR</sequence>
<keyword evidence="2" id="KW-1015">Disulfide bond</keyword>
<keyword evidence="1" id="KW-0732">Signal</keyword>
<comment type="caution">
    <text evidence="5">The sequence shown here is derived from an EMBL/GenBank/DDBJ whole genome shotgun (WGS) entry which is preliminary data.</text>
</comment>
<organism evidence="5 6">
    <name type="scientific">Crypturellus soui</name>
    <dbReference type="NCBI Taxonomy" id="458187"/>
    <lineage>
        <taxon>Eukaryota</taxon>
        <taxon>Metazoa</taxon>
        <taxon>Chordata</taxon>
        <taxon>Craniata</taxon>
        <taxon>Vertebrata</taxon>
        <taxon>Euteleostomi</taxon>
        <taxon>Archelosauria</taxon>
        <taxon>Archosauria</taxon>
        <taxon>Dinosauria</taxon>
        <taxon>Saurischia</taxon>
        <taxon>Theropoda</taxon>
        <taxon>Coelurosauria</taxon>
        <taxon>Aves</taxon>
        <taxon>Palaeognathae</taxon>
        <taxon>Tinamiformes</taxon>
        <taxon>Tinamidae</taxon>
        <taxon>Crypturellus</taxon>
    </lineage>
</organism>
<dbReference type="GO" id="GO:0007166">
    <property type="term" value="P:cell surface receptor signaling pathway"/>
    <property type="evidence" value="ECO:0007669"/>
    <property type="project" value="UniProtKB-ARBA"/>
</dbReference>
<evidence type="ECO:0000313" key="6">
    <source>
        <dbReference type="Proteomes" id="UP000545332"/>
    </source>
</evidence>
<dbReference type="InterPro" id="IPR036179">
    <property type="entry name" value="Ig-like_dom_sf"/>
</dbReference>
<dbReference type="SMART" id="SM00409">
    <property type="entry name" value="IG"/>
    <property type="match status" value="2"/>
</dbReference>
<dbReference type="SUPFAM" id="SSF48726">
    <property type="entry name" value="Immunoglobulin"/>
    <property type="match status" value="2"/>
</dbReference>
<feature type="domain" description="Ig-like" evidence="4">
    <location>
        <begin position="99"/>
        <end position="165"/>
    </location>
</feature>
<dbReference type="AlphaFoldDB" id="A0A7K4K1F2"/>
<feature type="non-terminal residue" evidence="5">
    <location>
        <position position="187"/>
    </location>
</feature>
<dbReference type="InterPro" id="IPR050412">
    <property type="entry name" value="Ig-like_Receptors_ImmuneReg"/>
</dbReference>
<dbReference type="PROSITE" id="PS50835">
    <property type="entry name" value="IG_LIKE"/>
    <property type="match status" value="1"/>
</dbReference>
<keyword evidence="6" id="KW-1185">Reference proteome</keyword>
<reference evidence="5 6" key="1">
    <citation type="submission" date="2019-09" db="EMBL/GenBank/DDBJ databases">
        <title>Bird 10,000 Genomes (B10K) Project - Family phase.</title>
        <authorList>
            <person name="Zhang G."/>
        </authorList>
    </citation>
    <scope>NUCLEOTIDE SEQUENCE [LARGE SCALE GENOMIC DNA]</scope>
    <source>
        <strain evidence="5">B10K-MSB-42743</strain>
        <tissue evidence="5">Heart</tissue>
    </source>
</reference>
<dbReference type="InterPro" id="IPR003599">
    <property type="entry name" value="Ig_sub"/>
</dbReference>
<feature type="non-terminal residue" evidence="5">
    <location>
        <position position="1"/>
    </location>
</feature>
<proteinExistence type="predicted"/>
<gene>
    <name evidence="5" type="primary">Lilrb5</name>
    <name evidence="5" type="ORF">CRYSOU_R07034</name>
</gene>
<evidence type="ECO:0000256" key="3">
    <source>
        <dbReference type="ARBA" id="ARBA00023319"/>
    </source>
</evidence>
<dbReference type="PANTHER" id="PTHR11738:SF186">
    <property type="entry name" value="OSTEOCLAST-ASSOCIATED IMMUNOGLOBULIN-LIKE RECEPTOR"/>
    <property type="match status" value="1"/>
</dbReference>
<evidence type="ECO:0000256" key="1">
    <source>
        <dbReference type="ARBA" id="ARBA00022729"/>
    </source>
</evidence>
<dbReference type="PANTHER" id="PTHR11738">
    <property type="entry name" value="MHC CLASS I NK CELL RECEPTOR"/>
    <property type="match status" value="1"/>
</dbReference>
<dbReference type="OrthoDB" id="9808644at2759"/>
<dbReference type="InterPro" id="IPR013783">
    <property type="entry name" value="Ig-like_fold"/>
</dbReference>
<dbReference type="Proteomes" id="UP000545332">
    <property type="component" value="Unassembled WGS sequence"/>
</dbReference>
<name>A0A7K4K1F2_9AVES</name>
<dbReference type="EMBL" id="VWPX01003702">
    <property type="protein sequence ID" value="NWI10213.1"/>
    <property type="molecule type" value="Genomic_DNA"/>
</dbReference>
<dbReference type="FunFam" id="2.60.40.10:FF:000049">
    <property type="entry name" value="Leukocyte immunoglobulin-like receptor subfamily B member 1"/>
    <property type="match status" value="1"/>
</dbReference>
<dbReference type="Pfam" id="PF00047">
    <property type="entry name" value="ig"/>
    <property type="match status" value="1"/>
</dbReference>
<evidence type="ECO:0000256" key="2">
    <source>
        <dbReference type="ARBA" id="ARBA00023157"/>
    </source>
</evidence>
<dbReference type="Pfam" id="PF13895">
    <property type="entry name" value="Ig_2"/>
    <property type="match status" value="1"/>
</dbReference>
<evidence type="ECO:0000313" key="5">
    <source>
        <dbReference type="EMBL" id="NWI10213.1"/>
    </source>
</evidence>
<dbReference type="InterPro" id="IPR007110">
    <property type="entry name" value="Ig-like_dom"/>
</dbReference>
<dbReference type="InterPro" id="IPR013151">
    <property type="entry name" value="Immunoglobulin_dom"/>
</dbReference>
<keyword evidence="3" id="KW-0393">Immunoglobulin domain</keyword>
<dbReference type="GO" id="GO:0002764">
    <property type="term" value="P:immune response-regulating signaling pathway"/>
    <property type="evidence" value="ECO:0007669"/>
    <property type="project" value="TreeGrafter"/>
</dbReference>